<feature type="compositionally biased region" description="Basic and acidic residues" evidence="1">
    <location>
        <begin position="154"/>
        <end position="173"/>
    </location>
</feature>
<feature type="transmembrane region" description="Helical" evidence="2">
    <location>
        <begin position="456"/>
        <end position="476"/>
    </location>
</feature>
<keyword evidence="2" id="KW-1133">Transmembrane helix</keyword>
<sequence length="512" mass="55805">MIFHQVSLSLGFDAFKLMTAQHPWPERRGLLPLSVRANAILGEEPNGSISTDLRALNASCAARVRVPPPTTTTSTTTTCKNANSTKKVAETMSALSLAEGMDDVVADVMTDEVIDAAWDGKRKKVDGGEHGWWKKTAPNKLVELGKKISGPSTMHDDKRAGPSKGKDIEKTESDYGTAGHRQDKNIEMYNTTTSSANDYPSTSLPPVDIDSAPSIYSQDSANGPTTVVGHGRAIAWALTGAPLAQTDHDVMKLSLLKRWYQLKGLGQEREADEVLELLELEEGRKTRMRASSTSTGPHIDEEVTRAPPPVAELPFPVATPVVPPRNPARVLANPPTRAELRLEQDTRAGQLISSPAAHTHPPCVRTDVDESAGRALPLGNTRDGFLALRNGVGDAVEGLGWLAAQFQRDPEAAEEIAGYSWPWYTWFLLVWWSAFFCLVIKHFSRWTKGVVKNNTKLFLFILGQLYFGRIDFAIIYCKAKGLKVSDVVAGIFAELATKGSKLLGEHAATTTK</sequence>
<keyword evidence="2" id="KW-0812">Transmembrane</keyword>
<evidence type="ECO:0000256" key="1">
    <source>
        <dbReference type="SAM" id="MobiDB-lite"/>
    </source>
</evidence>
<dbReference type="EMBL" id="KV423961">
    <property type="protein sequence ID" value="KZT57602.1"/>
    <property type="molecule type" value="Genomic_DNA"/>
</dbReference>
<dbReference type="AlphaFoldDB" id="A0A165G4Z6"/>
<feature type="transmembrane region" description="Helical" evidence="2">
    <location>
        <begin position="423"/>
        <end position="444"/>
    </location>
</feature>
<proteinExistence type="predicted"/>
<evidence type="ECO:0000313" key="3">
    <source>
        <dbReference type="EMBL" id="KZT57602.1"/>
    </source>
</evidence>
<evidence type="ECO:0000313" key="4">
    <source>
        <dbReference type="Proteomes" id="UP000076842"/>
    </source>
</evidence>
<evidence type="ECO:0000256" key="2">
    <source>
        <dbReference type="SAM" id="Phobius"/>
    </source>
</evidence>
<dbReference type="Proteomes" id="UP000076842">
    <property type="component" value="Unassembled WGS sequence"/>
</dbReference>
<gene>
    <name evidence="3" type="ORF">CALCODRAFT_508711</name>
</gene>
<keyword evidence="4" id="KW-1185">Reference proteome</keyword>
<reference evidence="3 4" key="1">
    <citation type="journal article" date="2016" name="Mol. Biol. Evol.">
        <title>Comparative Genomics of Early-Diverging Mushroom-Forming Fungi Provides Insights into the Origins of Lignocellulose Decay Capabilities.</title>
        <authorList>
            <person name="Nagy L.G."/>
            <person name="Riley R."/>
            <person name="Tritt A."/>
            <person name="Adam C."/>
            <person name="Daum C."/>
            <person name="Floudas D."/>
            <person name="Sun H."/>
            <person name="Yadav J.S."/>
            <person name="Pangilinan J."/>
            <person name="Larsson K.H."/>
            <person name="Matsuura K."/>
            <person name="Barry K."/>
            <person name="Labutti K."/>
            <person name="Kuo R."/>
            <person name="Ohm R.A."/>
            <person name="Bhattacharya S.S."/>
            <person name="Shirouzu T."/>
            <person name="Yoshinaga Y."/>
            <person name="Martin F.M."/>
            <person name="Grigoriev I.V."/>
            <person name="Hibbett D.S."/>
        </authorList>
    </citation>
    <scope>NUCLEOTIDE SEQUENCE [LARGE SCALE GENOMIC DNA]</scope>
    <source>
        <strain evidence="3 4">HHB12733</strain>
    </source>
</reference>
<feature type="region of interest" description="Disordered" evidence="1">
    <location>
        <begin position="144"/>
        <end position="186"/>
    </location>
</feature>
<accession>A0A165G4Z6</accession>
<protein>
    <submittedName>
        <fullName evidence="3">Uncharacterized protein</fullName>
    </submittedName>
</protein>
<organism evidence="3 4">
    <name type="scientific">Calocera cornea HHB12733</name>
    <dbReference type="NCBI Taxonomy" id="1353952"/>
    <lineage>
        <taxon>Eukaryota</taxon>
        <taxon>Fungi</taxon>
        <taxon>Dikarya</taxon>
        <taxon>Basidiomycota</taxon>
        <taxon>Agaricomycotina</taxon>
        <taxon>Dacrymycetes</taxon>
        <taxon>Dacrymycetales</taxon>
        <taxon>Dacrymycetaceae</taxon>
        <taxon>Calocera</taxon>
    </lineage>
</organism>
<keyword evidence="2" id="KW-0472">Membrane</keyword>
<name>A0A165G4Z6_9BASI</name>
<dbReference type="InParanoid" id="A0A165G4Z6"/>